<evidence type="ECO:0000259" key="6">
    <source>
        <dbReference type="Pfam" id="PF17389"/>
    </source>
</evidence>
<reference evidence="8 9" key="1">
    <citation type="submission" date="2018-05" db="EMBL/GenBank/DDBJ databases">
        <authorList>
            <person name="Goeker M."/>
            <person name="Huntemann M."/>
            <person name="Clum A."/>
            <person name="Pillay M."/>
            <person name="Palaniappan K."/>
            <person name="Varghese N."/>
            <person name="Mikhailova N."/>
            <person name="Stamatis D."/>
            <person name="Reddy T."/>
            <person name="Daum C."/>
            <person name="Shapiro N."/>
            <person name="Ivanova N."/>
            <person name="Kyrpides N."/>
            <person name="Woyke T."/>
        </authorList>
    </citation>
    <scope>NUCLEOTIDE SEQUENCE [LARGE SCALE GENOMIC DNA]</scope>
    <source>
        <strain evidence="8 9">DSM 26524</strain>
    </source>
</reference>
<feature type="domain" description="Alpha-L-rhamnosidase six-hairpin glycosidase" evidence="6">
    <location>
        <begin position="444"/>
        <end position="823"/>
    </location>
</feature>
<dbReference type="SUPFAM" id="SSF48208">
    <property type="entry name" value="Six-hairpin glycosidases"/>
    <property type="match status" value="1"/>
</dbReference>
<dbReference type="InterPro" id="IPR008902">
    <property type="entry name" value="Rhamnosid_concanavalin"/>
</dbReference>
<gene>
    <name evidence="8" type="ORF">C7383_107121</name>
</gene>
<dbReference type="Gene3D" id="2.60.420.10">
    <property type="entry name" value="Maltose phosphorylase, domain 3"/>
    <property type="match status" value="1"/>
</dbReference>
<dbReference type="InterPro" id="IPR013783">
    <property type="entry name" value="Ig-like_fold"/>
</dbReference>
<dbReference type="Gene3D" id="1.50.10.10">
    <property type="match status" value="1"/>
</dbReference>
<feature type="domain" description="Alpha-L-rhamnosidase C-terminal" evidence="7">
    <location>
        <begin position="825"/>
        <end position="897"/>
    </location>
</feature>
<feature type="domain" description="Alpha-L-rhamnosidase concanavalin-like" evidence="4">
    <location>
        <begin position="339"/>
        <end position="438"/>
    </location>
</feature>
<dbReference type="EC" id="3.2.1.40" evidence="2"/>
<dbReference type="InterPro" id="IPR016007">
    <property type="entry name" value="Alpha_rhamnosid"/>
</dbReference>
<comment type="caution">
    <text evidence="8">The sequence shown here is derived from an EMBL/GenBank/DDBJ whole genome shotgun (WGS) entry which is preliminary data.</text>
</comment>
<dbReference type="Pfam" id="PF08531">
    <property type="entry name" value="Bac_rhamnosid_N"/>
    <property type="match status" value="1"/>
</dbReference>
<comment type="catalytic activity">
    <reaction evidence="1">
        <text>Hydrolysis of terminal non-reducing alpha-L-rhamnose residues in alpha-L-rhamnosides.</text>
        <dbReference type="EC" id="3.2.1.40"/>
    </reaction>
</comment>
<dbReference type="Gene3D" id="2.60.40.10">
    <property type="entry name" value="Immunoglobulins"/>
    <property type="match status" value="1"/>
</dbReference>
<dbReference type="Gene3D" id="2.60.120.260">
    <property type="entry name" value="Galactose-binding domain-like"/>
    <property type="match status" value="2"/>
</dbReference>
<evidence type="ECO:0000256" key="1">
    <source>
        <dbReference type="ARBA" id="ARBA00001445"/>
    </source>
</evidence>
<dbReference type="Pfam" id="PF05592">
    <property type="entry name" value="Bac_rhamnosid"/>
    <property type="match status" value="1"/>
</dbReference>
<proteinExistence type="predicted"/>
<keyword evidence="3" id="KW-0378">Hydrolase</keyword>
<dbReference type="InterPro" id="IPR035398">
    <property type="entry name" value="Bac_rhamnosid_C"/>
</dbReference>
<dbReference type="Pfam" id="PF17389">
    <property type="entry name" value="Bac_rhamnosid6H"/>
    <property type="match status" value="1"/>
</dbReference>
<evidence type="ECO:0000313" key="8">
    <source>
        <dbReference type="EMBL" id="PWJ75114.1"/>
    </source>
</evidence>
<dbReference type="RefSeq" id="WP_109626908.1">
    <property type="nucleotide sequence ID" value="NZ_JANKBI010000007.1"/>
</dbReference>
<dbReference type="InterPro" id="IPR035396">
    <property type="entry name" value="Bac_rhamnosid6H"/>
</dbReference>
<dbReference type="Pfam" id="PF25788">
    <property type="entry name" value="Ig_Rha78A_N"/>
    <property type="match status" value="1"/>
</dbReference>
<evidence type="ECO:0000256" key="2">
    <source>
        <dbReference type="ARBA" id="ARBA00012652"/>
    </source>
</evidence>
<name>A0AB73T3S1_9FIRM</name>
<protein>
    <recommendedName>
        <fullName evidence="2">alpha-L-rhamnosidase</fullName>
        <ecNumber evidence="2">3.2.1.40</ecNumber>
    </recommendedName>
</protein>
<dbReference type="Proteomes" id="UP000245412">
    <property type="component" value="Unassembled WGS sequence"/>
</dbReference>
<evidence type="ECO:0000313" key="9">
    <source>
        <dbReference type="Proteomes" id="UP000245412"/>
    </source>
</evidence>
<sequence length="908" mass="102573">MGLIVNNLKCDHRKNPLGIDSKNPLFSWELQSDEKNVLQSAYQITVKSGGHILWDTGRCECGRSAFIRYEGENLKSGTVCVWELTVWDNHGNMAAAQAEFETAFMNKEDWKAKWIEPVQTPAYHEPPQTSMDMGFCSIEAKDIKMQPAQMVRKEFILEKQVRSARAYATAHGVYYMLVNGQRVSDIQLAPGNTAYGDYLEYQTYDISSLLQPGSNAVGMVIGDGWYVGKVGIAGQSCQYGDMLGGLFQLEITYEDGSKAVVVSDEECTASAGHIQYADIYVGECHDAGKEQKDFSMPGFGADGWKNVTAAEYGYENLRAQYGDPVRVCDVLKPVKIWTSPKGEIMLDVGQVVCGHVRMRVKGAAGTKVVLDHTETIDREGNYQCNIIGKLILQQDVYILKGEGEEVFEPEFTFHGFRYIRVSGYPGEMTEDDFDILVINSDMERTGRFTCSDSRLNQLAHNIYWSQRGNMLSIPTDCPQREKAGWTGDAQIFAPTACFNMDVIAFLKRWLANMRIEQREDGQIPNIIPYLKAYHPNGVMPSNTHCSAGWGDAAVIIPWRLYENYGDKSVLEENYDMMKKWVEYIRFTAENELPEELENKLKEGKLTEEERERQKYLWNTNFHFGDWLTPSVSFNFETGDVDMIQSAFKTMDIVPTIFYVYSTGLMIKIAEALGKKEDQAYYRTLNEKVKTAFTEEYVDENGYIQTNLQGIYVLALQMGLIPDQLKGNAASRLDEMIKENGGKLDTGFLSVPFLLDVLCDNGYEKAAYDLLFQEECPSWLYEVKMGATTMWEAWQAVLPDGTNTSVSYNHYAFGCVGDWMYRKIGGLDKLEPGYKKILIAPVPDERIDSAETVYQSVYGKIAVSWKRNGQNMCVETVIPANTSARIKLPGGETVETGSGTYRYEYTMQM</sequence>
<evidence type="ECO:0000256" key="3">
    <source>
        <dbReference type="ARBA" id="ARBA00022801"/>
    </source>
</evidence>
<dbReference type="PANTHER" id="PTHR33307:SF6">
    <property type="entry name" value="ALPHA-RHAMNOSIDASE (EUROFUNG)-RELATED"/>
    <property type="match status" value="1"/>
</dbReference>
<organism evidence="8 9">
    <name type="scientific">Murimonas intestini</name>
    <dbReference type="NCBI Taxonomy" id="1337051"/>
    <lineage>
        <taxon>Bacteria</taxon>
        <taxon>Bacillati</taxon>
        <taxon>Bacillota</taxon>
        <taxon>Clostridia</taxon>
        <taxon>Lachnospirales</taxon>
        <taxon>Lachnospiraceae</taxon>
        <taxon>Murimonas</taxon>
    </lineage>
</organism>
<dbReference type="EMBL" id="QGGY01000007">
    <property type="protein sequence ID" value="PWJ75114.1"/>
    <property type="molecule type" value="Genomic_DNA"/>
</dbReference>
<dbReference type="InterPro" id="IPR013737">
    <property type="entry name" value="Bac_rhamnosid_N"/>
</dbReference>
<dbReference type="InterPro" id="IPR008928">
    <property type="entry name" value="6-hairpin_glycosidase_sf"/>
</dbReference>
<keyword evidence="9" id="KW-1185">Reference proteome</keyword>
<dbReference type="PANTHER" id="PTHR33307">
    <property type="entry name" value="ALPHA-RHAMNOSIDASE (EUROFUNG)"/>
    <property type="match status" value="1"/>
</dbReference>
<feature type="domain" description="Bacterial alpha-L-rhamnosidase N-terminal" evidence="5">
    <location>
        <begin position="159"/>
        <end position="327"/>
    </location>
</feature>
<evidence type="ECO:0000259" key="7">
    <source>
        <dbReference type="Pfam" id="PF17390"/>
    </source>
</evidence>
<evidence type="ECO:0000259" key="4">
    <source>
        <dbReference type="Pfam" id="PF05592"/>
    </source>
</evidence>
<dbReference type="Pfam" id="PF17390">
    <property type="entry name" value="Bac_rhamnosid_C"/>
    <property type="match status" value="1"/>
</dbReference>
<accession>A0AB73T3S1</accession>
<dbReference type="AlphaFoldDB" id="A0AB73T3S1"/>
<dbReference type="GO" id="GO:0005975">
    <property type="term" value="P:carbohydrate metabolic process"/>
    <property type="evidence" value="ECO:0007669"/>
    <property type="project" value="InterPro"/>
</dbReference>
<evidence type="ECO:0000259" key="5">
    <source>
        <dbReference type="Pfam" id="PF08531"/>
    </source>
</evidence>
<dbReference type="InterPro" id="IPR012341">
    <property type="entry name" value="6hp_glycosidase-like_sf"/>
</dbReference>
<dbReference type="GO" id="GO:0030596">
    <property type="term" value="F:alpha-L-rhamnosidase activity"/>
    <property type="evidence" value="ECO:0007669"/>
    <property type="project" value="UniProtKB-EC"/>
</dbReference>
<dbReference type="PIRSF" id="PIRSF010631">
    <property type="entry name" value="A-rhamnsds"/>
    <property type="match status" value="1"/>
</dbReference>